<protein>
    <submittedName>
        <fullName evidence="2">Zinc-ribbon domain-containing protein</fullName>
    </submittedName>
</protein>
<proteinExistence type="predicted"/>
<dbReference type="EMBL" id="JAVFCB010000004">
    <property type="protein sequence ID" value="MDQ4214079.1"/>
    <property type="molecule type" value="Genomic_DNA"/>
</dbReference>
<gene>
    <name evidence="2" type="ORF">RBR11_09130</name>
</gene>
<dbReference type="Pfam" id="PF14311">
    <property type="entry name" value="DUF4379"/>
    <property type="match status" value="5"/>
</dbReference>
<comment type="caution">
    <text evidence="2">The sequence shown here is derived from an EMBL/GenBank/DDBJ whole genome shotgun (WGS) entry which is preliminary data.</text>
</comment>
<feature type="domain" description="Treble clef zinc finger" evidence="1">
    <location>
        <begin position="298"/>
        <end position="350"/>
    </location>
</feature>
<dbReference type="RefSeq" id="WP_308489012.1">
    <property type="nucleotide sequence ID" value="NZ_JAVFCB010000004.1"/>
</dbReference>
<dbReference type="InterPro" id="IPR025487">
    <property type="entry name" value="DUF4379"/>
</dbReference>
<dbReference type="PANTHER" id="PTHR37317:SF1">
    <property type="entry name" value="ZINC-RIBBON DOMAIN-CONTAINING PROTEIN-RELATED"/>
    <property type="match status" value="1"/>
</dbReference>
<dbReference type="PANTHER" id="PTHR37317">
    <property type="entry name" value="BLR8090 PROTEIN"/>
    <property type="match status" value="1"/>
</dbReference>
<name>A0ABU0XG24_9MICO</name>
<evidence type="ECO:0000313" key="2">
    <source>
        <dbReference type="EMBL" id="MDQ4214079.1"/>
    </source>
</evidence>
<accession>A0ABU0XG24</accession>
<dbReference type="Proteomes" id="UP001230289">
    <property type="component" value="Unassembled WGS sequence"/>
</dbReference>
<sequence>MKVPAPEHVLATARPEVAADWHPTRNGEMTPFDVTLGSGRKVWWRCFQGHEWQAVVNSRARGSRCPMCAGIVAVPGETDLGTIRPDLAAQWHPTRNSFKISTVLPQSNKSAWWLCESGHEWEAKIQNRFQGNGCPVCAGQMVVPGLNDMATVRPDLAAEFHPTKNAPLTPASIFPGVARKLWWRCDLGHEWEATGNSRSSLGTNCPACSGHRIVVGFNDLPTVAPEVAAEWHPTLNGEITPTMVTLRNGKKRWWRCELGHEWRTTTASRTAGNGCPTCAGRNVQIGVNDLASRRPAVALTWHPTRNGEVRPIDVTQFSNRSFWWQCLKGHEWRSTVNNRSHGQGCPQCAETGFQANKPGLVYFLEHRAFGAFKIGITNVGTSRLANFQREGWEILNLELFEDGHHARQVEAAIKHWWRVELGLPVWLAREDMAATSGWTETVEADALSHAGCVARIKAESVRARLGNG</sequence>
<evidence type="ECO:0000313" key="3">
    <source>
        <dbReference type="Proteomes" id="UP001230289"/>
    </source>
</evidence>
<feature type="domain" description="Treble clef zinc finger" evidence="1">
    <location>
        <begin position="87"/>
        <end position="139"/>
    </location>
</feature>
<feature type="domain" description="Treble clef zinc finger" evidence="1">
    <location>
        <begin position="156"/>
        <end position="211"/>
    </location>
</feature>
<feature type="domain" description="Treble clef zinc finger" evidence="1">
    <location>
        <begin position="228"/>
        <end position="281"/>
    </location>
</feature>
<reference evidence="2 3" key="1">
    <citation type="submission" date="2023-08" db="EMBL/GenBank/DDBJ databases">
        <title>Microbacterium sp. nov., isolated from a waste landfill.</title>
        <authorList>
            <person name="Wen W."/>
        </authorList>
    </citation>
    <scope>NUCLEOTIDE SEQUENCE [LARGE SCALE GENOMIC DNA]</scope>
    <source>
        <strain evidence="2 3">ASV81</strain>
    </source>
</reference>
<keyword evidence="3" id="KW-1185">Reference proteome</keyword>
<evidence type="ECO:0000259" key="1">
    <source>
        <dbReference type="Pfam" id="PF14311"/>
    </source>
</evidence>
<feature type="domain" description="Treble clef zinc finger" evidence="1">
    <location>
        <begin position="18"/>
        <end position="70"/>
    </location>
</feature>
<organism evidence="2 3">
    <name type="scientific">Microbacterium capsulatum</name>
    <dbReference type="NCBI Taxonomy" id="3041921"/>
    <lineage>
        <taxon>Bacteria</taxon>
        <taxon>Bacillati</taxon>
        <taxon>Actinomycetota</taxon>
        <taxon>Actinomycetes</taxon>
        <taxon>Micrococcales</taxon>
        <taxon>Microbacteriaceae</taxon>
        <taxon>Microbacterium</taxon>
    </lineage>
</organism>